<evidence type="ECO:0000256" key="2">
    <source>
        <dbReference type="RuleBase" id="RU004328"/>
    </source>
</evidence>
<evidence type="ECO:0000256" key="4">
    <source>
        <dbReference type="SAM" id="Phobius"/>
    </source>
</evidence>
<dbReference type="PANTHER" id="PTHR11240">
    <property type="entry name" value="RIBONUCLEASE T2"/>
    <property type="match status" value="1"/>
</dbReference>
<dbReference type="PANTHER" id="PTHR11240:SF57">
    <property type="entry name" value="OS09G0538000 PROTEIN"/>
    <property type="match status" value="1"/>
</dbReference>
<keyword evidence="5" id="KW-1185">Reference proteome</keyword>
<dbReference type="Proteomes" id="UP001515500">
    <property type="component" value="Chromosome 5"/>
</dbReference>
<evidence type="ECO:0000313" key="5">
    <source>
        <dbReference type="Proteomes" id="UP001515500"/>
    </source>
</evidence>
<dbReference type="GO" id="GO:0033897">
    <property type="term" value="F:ribonuclease T2 activity"/>
    <property type="evidence" value="ECO:0007669"/>
    <property type="project" value="InterPro"/>
</dbReference>
<proteinExistence type="inferred from homology"/>
<name>A0AB40BC66_DIOCR</name>
<evidence type="ECO:0000313" key="6">
    <source>
        <dbReference type="RefSeq" id="XP_039124775.1"/>
    </source>
</evidence>
<dbReference type="InterPro" id="IPR001568">
    <property type="entry name" value="RNase_T2-like"/>
</dbReference>
<dbReference type="GeneID" id="120261121"/>
<evidence type="ECO:0000256" key="1">
    <source>
        <dbReference type="ARBA" id="ARBA00007469"/>
    </source>
</evidence>
<dbReference type="AlphaFoldDB" id="A0AB40BC66"/>
<dbReference type="Gene3D" id="3.90.730.10">
    <property type="entry name" value="Ribonuclease T2-like"/>
    <property type="match status" value="1"/>
</dbReference>
<accession>A0AB40BC66</accession>
<organism evidence="5 6">
    <name type="scientific">Dioscorea cayennensis subsp. rotundata</name>
    <name type="common">White Guinea yam</name>
    <name type="synonym">Dioscorea rotundata</name>
    <dbReference type="NCBI Taxonomy" id="55577"/>
    <lineage>
        <taxon>Eukaryota</taxon>
        <taxon>Viridiplantae</taxon>
        <taxon>Streptophyta</taxon>
        <taxon>Embryophyta</taxon>
        <taxon>Tracheophyta</taxon>
        <taxon>Spermatophyta</taxon>
        <taxon>Magnoliopsida</taxon>
        <taxon>Liliopsida</taxon>
        <taxon>Dioscoreales</taxon>
        <taxon>Dioscoreaceae</taxon>
        <taxon>Dioscorea</taxon>
    </lineage>
</organism>
<dbReference type="SUPFAM" id="SSF55895">
    <property type="entry name" value="Ribonuclease Rh-like"/>
    <property type="match status" value="1"/>
</dbReference>
<dbReference type="GO" id="GO:0006401">
    <property type="term" value="P:RNA catabolic process"/>
    <property type="evidence" value="ECO:0007669"/>
    <property type="project" value="TreeGrafter"/>
</dbReference>
<feature type="compositionally biased region" description="Low complexity" evidence="3">
    <location>
        <begin position="25"/>
        <end position="34"/>
    </location>
</feature>
<keyword evidence="4" id="KW-0472">Membrane</keyword>
<keyword evidence="4" id="KW-0812">Transmembrane</keyword>
<keyword evidence="4" id="KW-1133">Transmembrane helix</keyword>
<reference evidence="6" key="1">
    <citation type="submission" date="2025-08" db="UniProtKB">
        <authorList>
            <consortium name="RefSeq"/>
        </authorList>
    </citation>
    <scope>IDENTIFICATION</scope>
</reference>
<dbReference type="RefSeq" id="XP_039124775.1">
    <property type="nucleotide sequence ID" value="XM_039268841.1"/>
</dbReference>
<protein>
    <submittedName>
        <fullName evidence="6">Ribonuclease 3-like isoform X1</fullName>
    </submittedName>
</protein>
<feature type="region of interest" description="Disordered" evidence="3">
    <location>
        <begin position="1"/>
        <end position="34"/>
    </location>
</feature>
<dbReference type="Pfam" id="PF00445">
    <property type="entry name" value="Ribonuclease_T2"/>
    <property type="match status" value="1"/>
</dbReference>
<comment type="similarity">
    <text evidence="1 2">Belongs to the RNase T2 family.</text>
</comment>
<evidence type="ECO:0000256" key="3">
    <source>
        <dbReference type="SAM" id="MobiDB-lite"/>
    </source>
</evidence>
<gene>
    <name evidence="6" type="primary">LOC120261121</name>
</gene>
<dbReference type="GO" id="GO:0005576">
    <property type="term" value="C:extracellular region"/>
    <property type="evidence" value="ECO:0007669"/>
    <property type="project" value="TreeGrafter"/>
</dbReference>
<dbReference type="GO" id="GO:0003723">
    <property type="term" value="F:RNA binding"/>
    <property type="evidence" value="ECO:0007669"/>
    <property type="project" value="InterPro"/>
</dbReference>
<dbReference type="InterPro" id="IPR036430">
    <property type="entry name" value="RNase_T2-like_sf"/>
</dbReference>
<feature type="transmembrane region" description="Helical" evidence="4">
    <location>
        <begin position="48"/>
        <end position="65"/>
    </location>
</feature>
<sequence>MALKIKSNKAQPDPTGVTIRRHASSSHPKPSSALKPSIKQIMAARSKTISLLALFIGILCLYFPVTTTAAVAKSGAAVDLLYLTLVWPGTFCYSGQCCMPTTGEPANDFLIEDLKTLDQTGQIVQDCNSTCRFSVNKDPMPSLIPDLYSNWCNLSCPCNNGFANWNNTWCAYGQCSQLNQTDYFIAAFNMTAKANLLNAFQVNNIVPSASTSYKLRDINTALMANPGLSTHIECVTVTDGASERTLLSKINICISADGLSFINCPFDIESTCNRELFFYPFNINQLNTDCDYNYVGSSGFIKMANEKHLAM</sequence>